<evidence type="ECO:0000259" key="12">
    <source>
        <dbReference type="PROSITE" id="PS50109"/>
    </source>
</evidence>
<dbReference type="PANTHER" id="PTHR24421:SF10">
    <property type="entry name" value="NITRATE_NITRITE SENSOR PROTEIN NARQ"/>
    <property type="match status" value="1"/>
</dbReference>
<evidence type="ECO:0000256" key="11">
    <source>
        <dbReference type="SAM" id="Phobius"/>
    </source>
</evidence>
<evidence type="ECO:0000256" key="9">
    <source>
        <dbReference type="PROSITE-ProRule" id="PRU00339"/>
    </source>
</evidence>
<dbReference type="GO" id="GO:0000155">
    <property type="term" value="F:phosphorelay sensor kinase activity"/>
    <property type="evidence" value="ECO:0007669"/>
    <property type="project" value="InterPro"/>
</dbReference>
<evidence type="ECO:0000256" key="5">
    <source>
        <dbReference type="ARBA" id="ARBA00022741"/>
    </source>
</evidence>
<feature type="domain" description="Histidine kinase" evidence="12">
    <location>
        <begin position="588"/>
        <end position="675"/>
    </location>
</feature>
<dbReference type="PROSITE" id="PS50005">
    <property type="entry name" value="TPR"/>
    <property type="match status" value="2"/>
</dbReference>
<dbReference type="PROSITE" id="PS50109">
    <property type="entry name" value="HIS_KIN"/>
    <property type="match status" value="1"/>
</dbReference>
<evidence type="ECO:0000256" key="1">
    <source>
        <dbReference type="ARBA" id="ARBA00000085"/>
    </source>
</evidence>
<sequence length="676" mass="78365">MKKNYQLILLISLFFFSCNEKENFGRIKKETKDSLSSYLSMANDFNLSLERREQLNRKAFIIIMDQPNDSLNQLNLFKVANRYYNMSNWIQFRNIVNLLVEKSEEMNDSLGKAKAFTYLGDYYVTQSLSDSAFLYYFKAEKIFVNKGDTKNVAKTRFSKALLQFNEGDFLGSEIAVINALRAVRSERTSELVYNSYNLLGLIQNEVGDYDRAIEYHAKALSSIDDKAIPSVFQARAESLNNAGYVYQNKNQYNESIKYFREGINQKNLKTDKPVLYAMLLDNLAYSKFKTGDFNGLPEQFYQSLKLRESLKLTSGIIVSKMRLSEYFLKRNDSIKSLQYLREALNQSIASKNYRSVLLALKRLSILEPQKAAKYSKKYIHINDSLQKAERKMGEKFTRIEYETDQIKNENTDLLTQNRNLIFIFSGLGILVLFIFVVKAQKVKNRELLFKQQQQVANAEIYNLMISQQNSIEVNRIQEKNRVARELHDGVLGRMFGVRMNLDGLKGFQDDLSIIQRDVYLNELKDIEQDIREISHDLSREKSELINNFVAIVDNLFEEQKKTFHSIFNSNIDSNIKWEKISNSIKINLYRIIQEALQNSNKYANSAHIKIDLKKEQNNLILNVSDDGIGFNFKTVKKGIGIQNILFRTNECQGQVEINSKKGEGTIITVTIPIQWT</sequence>
<dbReference type="InterPro" id="IPR011990">
    <property type="entry name" value="TPR-like_helical_dom_sf"/>
</dbReference>
<dbReference type="PANTHER" id="PTHR24421">
    <property type="entry name" value="NITRATE/NITRITE SENSOR PROTEIN NARX-RELATED"/>
    <property type="match status" value="1"/>
</dbReference>
<keyword evidence="3" id="KW-0597">Phosphoprotein</keyword>
<dbReference type="GO" id="GO:0016020">
    <property type="term" value="C:membrane"/>
    <property type="evidence" value="ECO:0007669"/>
    <property type="project" value="InterPro"/>
</dbReference>
<dbReference type="Pfam" id="PF13181">
    <property type="entry name" value="TPR_8"/>
    <property type="match status" value="2"/>
</dbReference>
<dbReference type="GO" id="GO:0005524">
    <property type="term" value="F:ATP binding"/>
    <property type="evidence" value="ECO:0007669"/>
    <property type="project" value="UniProtKB-KW"/>
</dbReference>
<feature type="repeat" description="TPR" evidence="9">
    <location>
        <begin position="236"/>
        <end position="269"/>
    </location>
</feature>
<accession>A0A1M5FX18</accession>
<organism evidence="13 14">
    <name type="scientific">Flavobacterium micromati</name>
    <dbReference type="NCBI Taxonomy" id="229205"/>
    <lineage>
        <taxon>Bacteria</taxon>
        <taxon>Pseudomonadati</taxon>
        <taxon>Bacteroidota</taxon>
        <taxon>Flavobacteriia</taxon>
        <taxon>Flavobacteriales</taxon>
        <taxon>Flavobacteriaceae</taxon>
        <taxon>Flavobacterium</taxon>
    </lineage>
</organism>
<dbReference type="CDD" id="cd16917">
    <property type="entry name" value="HATPase_UhpB-NarQ-NarX-like"/>
    <property type="match status" value="1"/>
</dbReference>
<dbReference type="AlphaFoldDB" id="A0A1M5FX18"/>
<keyword evidence="5" id="KW-0547">Nucleotide-binding</keyword>
<dbReference type="Gene3D" id="3.30.565.10">
    <property type="entry name" value="Histidine kinase-like ATPase, C-terminal domain"/>
    <property type="match status" value="1"/>
</dbReference>
<evidence type="ECO:0000256" key="4">
    <source>
        <dbReference type="ARBA" id="ARBA00022679"/>
    </source>
</evidence>
<keyword evidence="11" id="KW-0812">Transmembrane</keyword>
<reference evidence="14" key="1">
    <citation type="submission" date="2016-11" db="EMBL/GenBank/DDBJ databases">
        <authorList>
            <person name="Varghese N."/>
            <person name="Submissions S."/>
        </authorList>
    </citation>
    <scope>NUCLEOTIDE SEQUENCE [LARGE SCALE GENOMIC DNA]</scope>
    <source>
        <strain evidence="14">DSM 17659</strain>
    </source>
</reference>
<keyword evidence="9" id="KW-0802">TPR repeat</keyword>
<name>A0A1M5FX18_9FLAO</name>
<dbReference type="InterPro" id="IPR036890">
    <property type="entry name" value="HATPase_C_sf"/>
</dbReference>
<evidence type="ECO:0000256" key="10">
    <source>
        <dbReference type="SAM" id="Coils"/>
    </source>
</evidence>
<dbReference type="STRING" id="229205.SAMN05444372_101343"/>
<keyword evidence="11" id="KW-0472">Membrane</keyword>
<dbReference type="PROSITE" id="PS51257">
    <property type="entry name" value="PROKAR_LIPOPROTEIN"/>
    <property type="match status" value="1"/>
</dbReference>
<evidence type="ECO:0000313" key="13">
    <source>
        <dbReference type="EMBL" id="SHF96085.1"/>
    </source>
</evidence>
<dbReference type="Gene3D" id="1.25.40.10">
    <property type="entry name" value="Tetratricopeptide repeat domain"/>
    <property type="match status" value="2"/>
</dbReference>
<evidence type="ECO:0000256" key="7">
    <source>
        <dbReference type="ARBA" id="ARBA00022840"/>
    </source>
</evidence>
<protein>
    <recommendedName>
        <fullName evidence="2">histidine kinase</fullName>
        <ecNumber evidence="2">2.7.13.3</ecNumber>
    </recommendedName>
</protein>
<keyword evidence="8" id="KW-0902">Two-component regulatory system</keyword>
<dbReference type="InterPro" id="IPR011712">
    <property type="entry name" value="Sig_transdc_His_kin_sub3_dim/P"/>
</dbReference>
<dbReference type="EMBL" id="FQWF01000001">
    <property type="protein sequence ID" value="SHF96085.1"/>
    <property type="molecule type" value="Genomic_DNA"/>
</dbReference>
<dbReference type="Pfam" id="PF02518">
    <property type="entry name" value="HATPase_c"/>
    <property type="match status" value="1"/>
</dbReference>
<dbReference type="SMART" id="SM00028">
    <property type="entry name" value="TPR"/>
    <property type="match status" value="3"/>
</dbReference>
<feature type="transmembrane region" description="Helical" evidence="11">
    <location>
        <begin position="420"/>
        <end position="437"/>
    </location>
</feature>
<evidence type="ECO:0000256" key="3">
    <source>
        <dbReference type="ARBA" id="ARBA00022553"/>
    </source>
</evidence>
<dbReference type="Gene3D" id="1.20.5.1930">
    <property type="match status" value="1"/>
</dbReference>
<dbReference type="SUPFAM" id="SSF55874">
    <property type="entry name" value="ATPase domain of HSP90 chaperone/DNA topoisomerase II/histidine kinase"/>
    <property type="match status" value="1"/>
</dbReference>
<dbReference type="EC" id="2.7.13.3" evidence="2"/>
<dbReference type="Pfam" id="PF07730">
    <property type="entry name" value="HisKA_3"/>
    <property type="match status" value="1"/>
</dbReference>
<evidence type="ECO:0000256" key="2">
    <source>
        <dbReference type="ARBA" id="ARBA00012438"/>
    </source>
</evidence>
<evidence type="ECO:0000313" key="14">
    <source>
        <dbReference type="Proteomes" id="UP000184020"/>
    </source>
</evidence>
<evidence type="ECO:0000256" key="8">
    <source>
        <dbReference type="ARBA" id="ARBA00023012"/>
    </source>
</evidence>
<dbReference type="SUPFAM" id="SSF48452">
    <property type="entry name" value="TPR-like"/>
    <property type="match status" value="2"/>
</dbReference>
<keyword evidence="14" id="KW-1185">Reference proteome</keyword>
<gene>
    <name evidence="13" type="ORF">SAMN05444372_101343</name>
</gene>
<keyword evidence="10" id="KW-0175">Coiled coil</keyword>
<dbReference type="InterPro" id="IPR019734">
    <property type="entry name" value="TPR_rpt"/>
</dbReference>
<dbReference type="InterPro" id="IPR003594">
    <property type="entry name" value="HATPase_dom"/>
</dbReference>
<evidence type="ECO:0000256" key="6">
    <source>
        <dbReference type="ARBA" id="ARBA00022777"/>
    </source>
</evidence>
<keyword evidence="4" id="KW-0808">Transferase</keyword>
<keyword evidence="11" id="KW-1133">Transmembrane helix</keyword>
<dbReference type="InterPro" id="IPR050482">
    <property type="entry name" value="Sensor_HK_TwoCompSys"/>
</dbReference>
<proteinExistence type="predicted"/>
<comment type="catalytic activity">
    <reaction evidence="1">
        <text>ATP + protein L-histidine = ADP + protein N-phospho-L-histidine.</text>
        <dbReference type="EC" id="2.7.13.3"/>
    </reaction>
</comment>
<feature type="repeat" description="TPR" evidence="9">
    <location>
        <begin position="193"/>
        <end position="226"/>
    </location>
</feature>
<feature type="coiled-coil region" evidence="10">
    <location>
        <begin position="516"/>
        <end position="543"/>
    </location>
</feature>
<dbReference type="GO" id="GO:0046983">
    <property type="term" value="F:protein dimerization activity"/>
    <property type="evidence" value="ECO:0007669"/>
    <property type="project" value="InterPro"/>
</dbReference>
<dbReference type="InterPro" id="IPR005467">
    <property type="entry name" value="His_kinase_dom"/>
</dbReference>
<keyword evidence="6" id="KW-0418">Kinase</keyword>
<dbReference type="Proteomes" id="UP000184020">
    <property type="component" value="Unassembled WGS sequence"/>
</dbReference>
<keyword evidence="7" id="KW-0067">ATP-binding</keyword>